<organism evidence="2 3">
    <name type="scientific">Weissella confusa</name>
    <name type="common">Lactobacillus confusus</name>
    <dbReference type="NCBI Taxonomy" id="1583"/>
    <lineage>
        <taxon>Bacteria</taxon>
        <taxon>Bacillati</taxon>
        <taxon>Bacillota</taxon>
        <taxon>Bacilli</taxon>
        <taxon>Lactobacillales</taxon>
        <taxon>Lactobacillaceae</taxon>
        <taxon>Weissella</taxon>
    </lineage>
</organism>
<dbReference type="PROSITE" id="PS50943">
    <property type="entry name" value="HTH_CROC1"/>
    <property type="match status" value="1"/>
</dbReference>
<protein>
    <submittedName>
        <fullName evidence="2">Helix-turn-helix transcriptional regulator</fullName>
    </submittedName>
</protein>
<dbReference type="SUPFAM" id="SSF47413">
    <property type="entry name" value="lambda repressor-like DNA-binding domains"/>
    <property type="match status" value="1"/>
</dbReference>
<proteinExistence type="predicted"/>
<dbReference type="EMBL" id="JACSZT010000008">
    <property type="protein sequence ID" value="MBC6499049.1"/>
    <property type="molecule type" value="Genomic_DNA"/>
</dbReference>
<evidence type="ECO:0000313" key="3">
    <source>
        <dbReference type="Proteomes" id="UP000650485"/>
    </source>
</evidence>
<dbReference type="InterPro" id="IPR011990">
    <property type="entry name" value="TPR-like_helical_dom_sf"/>
</dbReference>
<dbReference type="CDD" id="cd00093">
    <property type="entry name" value="HTH_XRE"/>
    <property type="match status" value="1"/>
</dbReference>
<dbReference type="Pfam" id="PF01381">
    <property type="entry name" value="HTH_3"/>
    <property type="match status" value="1"/>
</dbReference>
<sequence length="277" mass="31774">MAMYETDIGVRIGALIKEARKKLSISQLDLASGICSQPMVSSIERGDYIPNAVLFMQLCGRLNISLDDSFLKEELKMGSRNLSRQIFTFCKKHRYAEMIEFMDQPAVIDDLSSDEDYQIYYYYYGCGVYQLSQDAISAKQYLKMATMYSSHATNKVPQSEIEMLIVNALGVVEAKLGNMKTAYQYFDLAQNAAPIIQSNRENANVVGYQYGYALFLDERYQDALKVLIQSFNRVMEIESYFMLPEYALLIMSCYEHLGNDAETNKYKAKFEVFKDLN</sequence>
<reference evidence="2" key="1">
    <citation type="submission" date="2020-08" db="EMBL/GenBank/DDBJ databases">
        <title>Complete genome sequence of Weissella confusa strain FS54 provides insights into metabolic potential.</title>
        <authorList>
            <person name="Fhoula I."/>
            <person name="Najjari A."/>
            <person name="Lekired A."/>
            <person name="Bessrour-Aouam N."/>
            <person name="Jaballah S."/>
            <person name="Klibi N."/>
            <person name="Ouzari H.-I."/>
        </authorList>
    </citation>
    <scope>NUCLEOTIDE SEQUENCE</scope>
    <source>
        <strain evidence="2">FS54</strain>
    </source>
</reference>
<evidence type="ECO:0000313" key="2">
    <source>
        <dbReference type="EMBL" id="MBC6499049.1"/>
    </source>
</evidence>
<gene>
    <name evidence="2" type="ORF">H7R52_10295</name>
</gene>
<dbReference type="Proteomes" id="UP000650485">
    <property type="component" value="Unassembled WGS sequence"/>
</dbReference>
<dbReference type="AlphaFoldDB" id="A0A923NIR9"/>
<dbReference type="PANTHER" id="PTHR37038:SF14">
    <property type="entry name" value="TRANSCRIPTIONAL ACTIVATOR"/>
    <property type="match status" value="1"/>
</dbReference>
<evidence type="ECO:0000259" key="1">
    <source>
        <dbReference type="PROSITE" id="PS50943"/>
    </source>
</evidence>
<dbReference type="Gene3D" id="1.25.40.10">
    <property type="entry name" value="Tetratricopeptide repeat domain"/>
    <property type="match status" value="1"/>
</dbReference>
<accession>A0A923NIR9</accession>
<comment type="caution">
    <text evidence="2">The sequence shown here is derived from an EMBL/GenBank/DDBJ whole genome shotgun (WGS) entry which is preliminary data.</text>
</comment>
<dbReference type="PANTHER" id="PTHR37038">
    <property type="entry name" value="TRANSCRIPTIONAL REGULATOR-RELATED"/>
    <property type="match status" value="1"/>
</dbReference>
<dbReference type="InterPro" id="IPR053163">
    <property type="entry name" value="HTH-type_regulator_Rgg"/>
</dbReference>
<dbReference type="SMART" id="SM00530">
    <property type="entry name" value="HTH_XRE"/>
    <property type="match status" value="1"/>
</dbReference>
<dbReference type="GO" id="GO:0003677">
    <property type="term" value="F:DNA binding"/>
    <property type="evidence" value="ECO:0007669"/>
    <property type="project" value="InterPro"/>
</dbReference>
<dbReference type="RefSeq" id="WP_157953827.1">
    <property type="nucleotide sequence ID" value="NZ_CABJBN010000003.1"/>
</dbReference>
<feature type="domain" description="HTH cro/C1-type" evidence="1">
    <location>
        <begin position="16"/>
        <end position="69"/>
    </location>
</feature>
<name>A0A923NIR9_WEICO</name>
<dbReference type="InterPro" id="IPR010982">
    <property type="entry name" value="Lambda_DNA-bd_dom_sf"/>
</dbReference>
<dbReference type="InterPro" id="IPR001387">
    <property type="entry name" value="Cro/C1-type_HTH"/>
</dbReference>